<feature type="transmembrane region" description="Helical" evidence="1">
    <location>
        <begin position="360"/>
        <end position="378"/>
    </location>
</feature>
<gene>
    <name evidence="2" type="ORF">NEF87_003834</name>
</gene>
<keyword evidence="1" id="KW-1133">Transmembrane helix</keyword>
<dbReference type="InterPro" id="IPR019206">
    <property type="entry name" value="DUF2085_TM"/>
</dbReference>
<evidence type="ECO:0000256" key="1">
    <source>
        <dbReference type="SAM" id="Phobius"/>
    </source>
</evidence>
<feature type="transmembrane region" description="Helical" evidence="1">
    <location>
        <begin position="148"/>
        <end position="169"/>
    </location>
</feature>
<feature type="transmembrane region" description="Helical" evidence="1">
    <location>
        <begin position="65"/>
        <end position="84"/>
    </location>
</feature>
<reference evidence="2" key="1">
    <citation type="submission" date="2022-09" db="EMBL/GenBank/DDBJ databases">
        <title>Actin cytoskeleton and complex cell architecture in an #Asgard archaeon.</title>
        <authorList>
            <person name="Ponce Toledo R.I."/>
            <person name="Schleper C."/>
            <person name="Rodrigues Oliveira T."/>
            <person name="Wollweber F."/>
            <person name="Xu J."/>
            <person name="Rittmann S."/>
            <person name="Klingl A."/>
            <person name="Pilhofer M."/>
        </authorList>
    </citation>
    <scope>NUCLEOTIDE SEQUENCE</scope>
    <source>
        <strain evidence="2">B-35</strain>
    </source>
</reference>
<feature type="transmembrane region" description="Helical" evidence="1">
    <location>
        <begin position="30"/>
        <end position="53"/>
    </location>
</feature>
<evidence type="ECO:0008006" key="4">
    <source>
        <dbReference type="Google" id="ProtNLM"/>
    </source>
</evidence>
<feature type="transmembrane region" description="Helical" evidence="1">
    <location>
        <begin position="111"/>
        <end position="128"/>
    </location>
</feature>
<feature type="transmembrane region" description="Helical" evidence="1">
    <location>
        <begin position="277"/>
        <end position="298"/>
    </location>
</feature>
<dbReference type="Pfam" id="PF09858">
    <property type="entry name" value="DUF2085"/>
    <property type="match status" value="1"/>
</dbReference>
<organism evidence="2 3">
    <name type="scientific">Candidatus Lokiarchaeum ossiferum</name>
    <dbReference type="NCBI Taxonomy" id="2951803"/>
    <lineage>
        <taxon>Archaea</taxon>
        <taxon>Promethearchaeati</taxon>
        <taxon>Promethearchaeota</taxon>
        <taxon>Promethearchaeia</taxon>
        <taxon>Promethearchaeales</taxon>
        <taxon>Promethearchaeaceae</taxon>
        <taxon>Candidatus Lokiarchaeum</taxon>
    </lineage>
</organism>
<dbReference type="EMBL" id="CP104013">
    <property type="protein sequence ID" value="UYP47549.1"/>
    <property type="molecule type" value="Genomic_DNA"/>
</dbReference>
<name>A0ABY6HYN2_9ARCH</name>
<accession>A0ABY6HYN2</accession>
<keyword evidence="1" id="KW-0812">Transmembrane</keyword>
<sequence>MDSSTNIAQPLKRHHDPLKNIHRGAFEQSLFYFFEFLLSFSLYYFLAIGIRALNYLTIYSLNPQILLHFHILFWISLCILWILAKIFNRYAVFFAGIAGEFFLEWTHSTNIQWILIVYVGWSILAESFRPYRGGEYYQGKHVFKQIGFSLAQLLLFLPILFFGFIFNTTFTAELTLNTARWLLLANFFVNNLLIIIPSWLGLWILDRLLSPYFPLSKEEEAILVAQEENEDDEQLKSYFPQPGECYVQSLTHHSFFEDDHTIVIQLGKVRVYLCTRCTAMILGAAVTFFIISLITYSLEIQISGVWAFWFAALLPLLPLTDWGLQALLIRKATTSSRLFTGFIIGVAMNMITLADSHQTTLIIIILGYFLIFGVLSIFRKKFREKRDIEQELLSKSANI</sequence>
<evidence type="ECO:0000313" key="3">
    <source>
        <dbReference type="Proteomes" id="UP001208689"/>
    </source>
</evidence>
<keyword evidence="3" id="KW-1185">Reference proteome</keyword>
<dbReference type="Proteomes" id="UP001208689">
    <property type="component" value="Chromosome"/>
</dbReference>
<protein>
    <recommendedName>
        <fullName evidence="4">DUF2085 domain-containing protein</fullName>
    </recommendedName>
</protein>
<feature type="transmembrane region" description="Helical" evidence="1">
    <location>
        <begin position="304"/>
        <end position="324"/>
    </location>
</feature>
<evidence type="ECO:0000313" key="2">
    <source>
        <dbReference type="EMBL" id="UYP47549.1"/>
    </source>
</evidence>
<keyword evidence="1" id="KW-0472">Membrane</keyword>
<feature type="transmembrane region" description="Helical" evidence="1">
    <location>
        <begin position="336"/>
        <end position="354"/>
    </location>
</feature>
<proteinExistence type="predicted"/>
<feature type="transmembrane region" description="Helical" evidence="1">
    <location>
        <begin position="181"/>
        <end position="205"/>
    </location>
</feature>